<name>A0A0A9X3X4_LYGHE</name>
<dbReference type="EMBL" id="GBHO01024049">
    <property type="protein sequence ID" value="JAG19555.1"/>
    <property type="molecule type" value="Transcribed_RNA"/>
</dbReference>
<evidence type="ECO:0000313" key="7">
    <source>
        <dbReference type="EMBL" id="JAG19555.1"/>
    </source>
</evidence>
<dbReference type="AlphaFoldDB" id="A0A0A9X3X4"/>
<dbReference type="EMBL" id="GBHO01037258">
    <property type="protein sequence ID" value="JAG06346.1"/>
    <property type="molecule type" value="Transcribed_RNA"/>
</dbReference>
<protein>
    <submittedName>
        <fullName evidence="5">Low-density lipoprotein receptor-related protein 6</fullName>
    </submittedName>
</protein>
<evidence type="ECO:0000313" key="2">
    <source>
        <dbReference type="EMBL" id="JAG06346.1"/>
    </source>
</evidence>
<keyword evidence="1" id="KW-0812">Transmembrane</keyword>
<dbReference type="EMBL" id="GBHO01037252">
    <property type="protein sequence ID" value="JAG06352.1"/>
    <property type="molecule type" value="Transcribed_RNA"/>
</dbReference>
<dbReference type="EMBL" id="GBHO01028940">
    <property type="protein sequence ID" value="JAG14664.1"/>
    <property type="molecule type" value="Transcribed_RNA"/>
</dbReference>
<reference evidence="5" key="1">
    <citation type="journal article" date="2014" name="PLoS ONE">
        <title>Transcriptome-Based Identification of ABC Transporters in the Western Tarnished Plant Bug Lygus hesperus.</title>
        <authorList>
            <person name="Hull J.J."/>
            <person name="Chaney K."/>
            <person name="Geib S.M."/>
            <person name="Fabrick J.A."/>
            <person name="Brent C.S."/>
            <person name="Walsh D."/>
            <person name="Lavine L.C."/>
        </authorList>
    </citation>
    <scope>NUCLEOTIDE SEQUENCE</scope>
</reference>
<evidence type="ECO:0000313" key="5">
    <source>
        <dbReference type="EMBL" id="JAG14664.1"/>
    </source>
</evidence>
<evidence type="ECO:0000313" key="3">
    <source>
        <dbReference type="EMBL" id="JAG06352.1"/>
    </source>
</evidence>
<dbReference type="EMBL" id="GBHO01032857">
    <property type="protein sequence ID" value="JAG10747.1"/>
    <property type="molecule type" value="Transcribed_RNA"/>
</dbReference>
<evidence type="ECO:0000256" key="1">
    <source>
        <dbReference type="SAM" id="Phobius"/>
    </source>
</evidence>
<reference evidence="5" key="2">
    <citation type="submission" date="2014-07" db="EMBL/GenBank/DDBJ databases">
        <authorList>
            <person name="Hull J."/>
        </authorList>
    </citation>
    <scope>NUCLEOTIDE SEQUENCE</scope>
</reference>
<keyword evidence="1" id="KW-0472">Membrane</keyword>
<feature type="transmembrane region" description="Helical" evidence="1">
    <location>
        <begin position="273"/>
        <end position="296"/>
    </location>
</feature>
<evidence type="ECO:0000313" key="4">
    <source>
        <dbReference type="EMBL" id="JAG10747.1"/>
    </source>
</evidence>
<keyword evidence="1" id="KW-1133">Transmembrane helix</keyword>
<dbReference type="EMBL" id="GBHO01028936">
    <property type="protein sequence ID" value="JAG14668.1"/>
    <property type="molecule type" value="Transcribed_RNA"/>
</dbReference>
<evidence type="ECO:0000313" key="6">
    <source>
        <dbReference type="EMBL" id="JAG14668.1"/>
    </source>
</evidence>
<accession>A0A0A9X3X4</accession>
<organism evidence="5">
    <name type="scientific">Lygus hesperus</name>
    <name type="common">Western plant bug</name>
    <dbReference type="NCBI Taxonomy" id="30085"/>
    <lineage>
        <taxon>Eukaryota</taxon>
        <taxon>Metazoa</taxon>
        <taxon>Ecdysozoa</taxon>
        <taxon>Arthropoda</taxon>
        <taxon>Hexapoda</taxon>
        <taxon>Insecta</taxon>
        <taxon>Pterygota</taxon>
        <taxon>Neoptera</taxon>
        <taxon>Paraneoptera</taxon>
        <taxon>Hemiptera</taxon>
        <taxon>Heteroptera</taxon>
        <taxon>Panheteroptera</taxon>
        <taxon>Cimicomorpha</taxon>
        <taxon>Miridae</taxon>
        <taxon>Mirini</taxon>
        <taxon>Lygus</taxon>
    </lineage>
</organism>
<proteinExistence type="predicted"/>
<keyword evidence="5" id="KW-0449">Lipoprotein</keyword>
<keyword evidence="5" id="KW-0675">Receptor</keyword>
<sequence length="301" mass="34366">MPHHFPTVSILNELVVGVMDVFSSGNKQMYQKKEKRKILQVKPPISHQLLIIKLIFQDPSLKLANLQMRHFPSLRSLDKLVVVVVLIHNFLRGESPNAHFCFSNDFTIYEYQDLRNHPNFVISNHENLSSNAVQNTQVTPLGSHLSRPCSFNTFKARPRNPETTILIEEPPLQPQSSEIPHYAVSTAISENLPNTPKSHKFDPSSTQTIHPPYSFNYVKPQEYLGFGLNDSIASQSLYPWHPIPSSSKNNFYSANINVAEPNPLRKTSHEKCIIYSCSVIGTFLLMLMIITVYFLIFRNHI</sequence>
<gene>
    <name evidence="5" type="primary">Lrp6_7</name>
    <name evidence="3" type="synonym">Lrp6_2</name>
    <name evidence="6" type="synonym">Lrp6_3</name>
    <name evidence="2" type="synonym">Lrp6_4</name>
    <name evidence="7" type="synonym">Lrp6_5</name>
    <name evidence="4" type="synonym">Lrp6_6</name>
    <name evidence="2" type="ORF">CM83_76143</name>
    <name evidence="3" type="ORF">CM83_76145</name>
    <name evidence="6" type="ORF">CM83_76147</name>
    <name evidence="7" type="ORF">CM83_76149</name>
    <name evidence="5" type="ORF">CM83_76153</name>
    <name evidence="4" type="ORF">CM83_76155</name>
</gene>